<dbReference type="GeneID" id="31014784"/>
<evidence type="ECO:0000256" key="3">
    <source>
        <dbReference type="ARBA" id="ARBA00022989"/>
    </source>
</evidence>
<dbReference type="OrthoDB" id="3928853at2759"/>
<dbReference type="RefSeq" id="XP_020129426.1">
    <property type="nucleotide sequence ID" value="XM_020274523.1"/>
</dbReference>
<comment type="subcellular location">
    <subcellularLocation>
        <location evidence="1">Membrane</location>
        <topology evidence="1">Multi-pass membrane protein</topology>
    </subcellularLocation>
</comment>
<dbReference type="InterPro" id="IPR049326">
    <property type="entry name" value="Rhodopsin_dom_fungi"/>
</dbReference>
<evidence type="ECO:0000256" key="6">
    <source>
        <dbReference type="SAM" id="MobiDB-lite"/>
    </source>
</evidence>
<reference evidence="9 10" key="1">
    <citation type="submission" date="2016-10" db="EMBL/GenBank/DDBJ databases">
        <title>Proteomics and genomics reveal pathogen-plant mechanisms compatible with a hemibiotrophic lifestyle of Diplodia corticola.</title>
        <authorList>
            <person name="Fernandes I."/>
            <person name="De Jonge R."/>
            <person name="Van De Peer Y."/>
            <person name="Devreese B."/>
            <person name="Alves A."/>
            <person name="Esteves A.C."/>
        </authorList>
    </citation>
    <scope>NUCLEOTIDE SEQUENCE [LARGE SCALE GENOMIC DNA]</scope>
    <source>
        <strain evidence="9 10">CBS 112549</strain>
    </source>
</reference>
<sequence length="474" mass="49762">MSTTTLPAAASNPHNPHTAAPTLLCTELAITSLMLLCVLLRFYSRLFLSRRFGADDAILGVAAATAVAHTAVTCVGTRHGIGVHVWDLDLDGDGDAAEVVRNGFRFVFASILLFHPVSALTKGERDRPIDLFWNQPFNIQRDCVDVLTLLVATAALNSVGDLLVYLWPIKFLFKLQMPLKHRLGLILLFSFGCIVFAASVCRIVALPPAMTSVDVLYNSSTLLLIASIEENMGIICGCLPCVKGALAHFWPRIFRSSSSPTDDDDDLDLAPYSSSSTTSPRHRHRHPRDRPHAFQHTGAGRVTGYGDHSHNHSATVVSTAGASSKSGRKASSSCATAAAGVEEEGEEWEVEVEMAAWWRHRRGDDERGLVEEWRGCSRRGHGHGAGDEESGGCAGAGAGGGIVLTQEVVVKRSRSVAAGGAGRAAGEGYAGAGAGAGRGGAAGGAVGEVSTVGGGEWEAGDGGSVGKGSSRRSV</sequence>
<evidence type="ECO:0000256" key="4">
    <source>
        <dbReference type="ARBA" id="ARBA00023136"/>
    </source>
</evidence>
<dbReference type="PANTHER" id="PTHR33048:SF47">
    <property type="entry name" value="INTEGRAL MEMBRANE PROTEIN-RELATED"/>
    <property type="match status" value="1"/>
</dbReference>
<dbReference type="Pfam" id="PF20684">
    <property type="entry name" value="Fung_rhodopsin"/>
    <property type="match status" value="2"/>
</dbReference>
<comment type="caution">
    <text evidence="9">The sequence shown here is derived from an EMBL/GenBank/DDBJ whole genome shotgun (WGS) entry which is preliminary data.</text>
</comment>
<dbReference type="PANTHER" id="PTHR33048">
    <property type="entry name" value="PTH11-LIKE INTEGRAL MEMBRANE PROTEIN (AFU_ORTHOLOGUE AFUA_5G11245)"/>
    <property type="match status" value="1"/>
</dbReference>
<evidence type="ECO:0000256" key="2">
    <source>
        <dbReference type="ARBA" id="ARBA00022692"/>
    </source>
</evidence>
<evidence type="ECO:0000313" key="10">
    <source>
        <dbReference type="Proteomes" id="UP000183809"/>
    </source>
</evidence>
<dbReference type="InterPro" id="IPR052337">
    <property type="entry name" value="SAT4-like"/>
</dbReference>
<feature type="domain" description="Rhodopsin" evidence="8">
    <location>
        <begin position="127"/>
        <end position="246"/>
    </location>
</feature>
<dbReference type="STRING" id="236234.A0A1J9QW00"/>
<keyword evidence="2 7" id="KW-0812">Transmembrane</keyword>
<dbReference type="GO" id="GO:0016020">
    <property type="term" value="C:membrane"/>
    <property type="evidence" value="ECO:0007669"/>
    <property type="project" value="UniProtKB-SubCell"/>
</dbReference>
<evidence type="ECO:0000256" key="5">
    <source>
        <dbReference type="ARBA" id="ARBA00038359"/>
    </source>
</evidence>
<feature type="transmembrane region" description="Helical" evidence="7">
    <location>
        <begin position="20"/>
        <end position="43"/>
    </location>
</feature>
<evidence type="ECO:0000313" key="9">
    <source>
        <dbReference type="EMBL" id="OJD33166.1"/>
    </source>
</evidence>
<protein>
    <submittedName>
        <fullName evidence="9">Integral membrane protein</fullName>
    </submittedName>
</protein>
<evidence type="ECO:0000256" key="1">
    <source>
        <dbReference type="ARBA" id="ARBA00004141"/>
    </source>
</evidence>
<proteinExistence type="inferred from homology"/>
<feature type="compositionally biased region" description="Low complexity" evidence="6">
    <location>
        <begin position="269"/>
        <end position="279"/>
    </location>
</feature>
<dbReference type="EMBL" id="MNUE01000033">
    <property type="protein sequence ID" value="OJD33166.1"/>
    <property type="molecule type" value="Genomic_DNA"/>
</dbReference>
<dbReference type="Proteomes" id="UP000183809">
    <property type="component" value="Unassembled WGS sequence"/>
</dbReference>
<comment type="similarity">
    <text evidence="5">Belongs to the SAT4 family.</text>
</comment>
<keyword evidence="3 7" id="KW-1133">Transmembrane helix</keyword>
<evidence type="ECO:0000259" key="8">
    <source>
        <dbReference type="Pfam" id="PF20684"/>
    </source>
</evidence>
<feature type="domain" description="Rhodopsin" evidence="8">
    <location>
        <begin position="40"/>
        <end position="122"/>
    </location>
</feature>
<feature type="transmembrane region" description="Helical" evidence="7">
    <location>
        <begin position="183"/>
        <end position="205"/>
    </location>
</feature>
<gene>
    <name evidence="9" type="ORF">BKCO1_3300027</name>
</gene>
<evidence type="ECO:0000256" key="7">
    <source>
        <dbReference type="SAM" id="Phobius"/>
    </source>
</evidence>
<name>A0A1J9QW00_9PEZI</name>
<dbReference type="AlphaFoldDB" id="A0A1J9QW00"/>
<feature type="compositionally biased region" description="Basic residues" evidence="6">
    <location>
        <begin position="280"/>
        <end position="289"/>
    </location>
</feature>
<keyword evidence="10" id="KW-1185">Reference proteome</keyword>
<organism evidence="9 10">
    <name type="scientific">Diplodia corticola</name>
    <dbReference type="NCBI Taxonomy" id="236234"/>
    <lineage>
        <taxon>Eukaryota</taxon>
        <taxon>Fungi</taxon>
        <taxon>Dikarya</taxon>
        <taxon>Ascomycota</taxon>
        <taxon>Pezizomycotina</taxon>
        <taxon>Dothideomycetes</taxon>
        <taxon>Dothideomycetes incertae sedis</taxon>
        <taxon>Botryosphaeriales</taxon>
        <taxon>Botryosphaeriaceae</taxon>
        <taxon>Diplodia</taxon>
    </lineage>
</organism>
<feature type="compositionally biased region" description="Gly residues" evidence="6">
    <location>
        <begin position="420"/>
        <end position="466"/>
    </location>
</feature>
<feature type="region of interest" description="Disordered" evidence="6">
    <location>
        <begin position="257"/>
        <end position="312"/>
    </location>
</feature>
<accession>A0A1J9QW00</accession>
<keyword evidence="4 7" id="KW-0472">Membrane</keyword>
<feature type="region of interest" description="Disordered" evidence="6">
    <location>
        <begin position="420"/>
        <end position="474"/>
    </location>
</feature>